<keyword evidence="4" id="KW-0963">Cytoplasm</keyword>
<accession>A0A2L2XB39</accession>
<sequence>MAKARRLVQENLKLVDVVIELVDARIPASSRNPMLAEISGKKPRVVVLNKADLADPALTRKWEDHYRALGFAAVAVDSVRGGGIKKVPALVKQQAGEKTISLGTAGRLPRSPRCMIVGIPNVGKSFFINRLVGQRAARTGNKPGVTKGRQWIRIGGMDLLDTPGILWPKFEDPEVAYKLAVTGAIKEEVFNIEEVALKLLDWLAANHPRALRERYGIEGELPGDPVVLLELLGGKRGLFQSGMVVDTLKSAVNLLKEFREARLGRFTLDLP</sequence>
<evidence type="ECO:0000313" key="7">
    <source>
        <dbReference type="EMBL" id="GBF33509.1"/>
    </source>
</evidence>
<comment type="similarity">
    <text evidence="4">Belongs to the TRAFAC class YlqF/YawG GTPase family. MTG1 subfamily.</text>
</comment>
<feature type="binding site" evidence="5">
    <location>
        <position position="164"/>
    </location>
    <ligand>
        <name>GTP</name>
        <dbReference type="ChEBI" id="CHEBI:37565"/>
    </ligand>
</feature>
<dbReference type="Proteomes" id="UP000239549">
    <property type="component" value="Unassembled WGS sequence"/>
</dbReference>
<gene>
    <name evidence="7" type="ORF">DCCM_2611</name>
</gene>
<dbReference type="GO" id="GO:0006412">
    <property type="term" value="P:translation"/>
    <property type="evidence" value="ECO:0007669"/>
    <property type="project" value="TreeGrafter"/>
</dbReference>
<dbReference type="PANTHER" id="PTHR45782:SF4">
    <property type="entry name" value="MITOCHONDRIAL RIBOSOME-ASSOCIATED GTPASE 1"/>
    <property type="match status" value="1"/>
</dbReference>
<dbReference type="PROSITE" id="PS51721">
    <property type="entry name" value="G_CP"/>
    <property type="match status" value="1"/>
</dbReference>
<evidence type="ECO:0000259" key="6">
    <source>
        <dbReference type="PROSITE" id="PS51721"/>
    </source>
</evidence>
<keyword evidence="8" id="KW-1185">Reference proteome</keyword>
<evidence type="ECO:0000256" key="4">
    <source>
        <dbReference type="PIRNR" id="PIRNR006230"/>
    </source>
</evidence>
<dbReference type="PIRSF" id="PIRSF006230">
    <property type="entry name" value="MG442"/>
    <property type="match status" value="1"/>
</dbReference>
<dbReference type="GO" id="GO:0005737">
    <property type="term" value="C:cytoplasm"/>
    <property type="evidence" value="ECO:0007669"/>
    <property type="project" value="UniProtKB-SubCell"/>
</dbReference>
<dbReference type="Pfam" id="PF01926">
    <property type="entry name" value="MMR_HSR1"/>
    <property type="match status" value="1"/>
</dbReference>
<dbReference type="CDD" id="cd01856">
    <property type="entry name" value="YlqF"/>
    <property type="match status" value="1"/>
</dbReference>
<dbReference type="GO" id="GO:0005525">
    <property type="term" value="F:GTP binding"/>
    <property type="evidence" value="ECO:0007669"/>
    <property type="project" value="UniProtKB-KW"/>
</dbReference>
<organism evidence="7 8">
    <name type="scientific">Desulfocucumis palustris</name>
    <dbReference type="NCBI Taxonomy" id="1898651"/>
    <lineage>
        <taxon>Bacteria</taxon>
        <taxon>Bacillati</taxon>
        <taxon>Bacillota</taxon>
        <taxon>Clostridia</taxon>
        <taxon>Eubacteriales</taxon>
        <taxon>Desulfocucumaceae</taxon>
        <taxon>Desulfocucumis</taxon>
    </lineage>
</organism>
<evidence type="ECO:0000256" key="2">
    <source>
        <dbReference type="ARBA" id="ARBA00022741"/>
    </source>
</evidence>
<dbReference type="InterPro" id="IPR006073">
    <property type="entry name" value="GTP-bd"/>
</dbReference>
<evidence type="ECO:0000313" key="8">
    <source>
        <dbReference type="Proteomes" id="UP000239549"/>
    </source>
</evidence>
<keyword evidence="2 4" id="KW-0547">Nucleotide-binding</keyword>
<name>A0A2L2XB39_9FIRM</name>
<dbReference type="GO" id="GO:0003924">
    <property type="term" value="F:GTPase activity"/>
    <property type="evidence" value="ECO:0007669"/>
    <property type="project" value="TreeGrafter"/>
</dbReference>
<feature type="binding site" evidence="5">
    <location>
        <begin position="49"/>
        <end position="52"/>
    </location>
    <ligand>
        <name>GTP</name>
        <dbReference type="ChEBI" id="CHEBI:37565"/>
    </ligand>
</feature>
<dbReference type="AlphaFoldDB" id="A0A2L2XB39"/>
<comment type="subcellular location">
    <subcellularLocation>
        <location evidence="4">Cytoplasm</location>
    </subcellularLocation>
</comment>
<comment type="caution">
    <text evidence="7">The sequence shown here is derived from an EMBL/GenBank/DDBJ whole genome shotgun (WGS) entry which is preliminary data.</text>
</comment>
<dbReference type="InterPro" id="IPR023179">
    <property type="entry name" value="GTP-bd_ortho_bundle_sf"/>
</dbReference>
<dbReference type="InterPro" id="IPR019991">
    <property type="entry name" value="GTP-bd_ribosome_bgen"/>
</dbReference>
<comment type="function">
    <text evidence="4">Required for a late step of 50S ribosomal subunit assembly. Has GTPase activity.</text>
</comment>
<dbReference type="InterPro" id="IPR027417">
    <property type="entry name" value="P-loop_NTPase"/>
</dbReference>
<reference evidence="8" key="1">
    <citation type="submission" date="2018-02" db="EMBL/GenBank/DDBJ databases">
        <title>Genome sequence of Desulfocucumis palustris strain NAW-5.</title>
        <authorList>
            <person name="Watanabe M."/>
            <person name="Kojima H."/>
            <person name="Fukui M."/>
        </authorList>
    </citation>
    <scope>NUCLEOTIDE SEQUENCE [LARGE SCALE GENOMIC DNA]</scope>
    <source>
        <strain evidence="8">NAW-5</strain>
    </source>
</reference>
<evidence type="ECO:0000256" key="1">
    <source>
        <dbReference type="ARBA" id="ARBA00014898"/>
    </source>
</evidence>
<feature type="domain" description="CP-type G" evidence="6">
    <location>
        <begin position="1"/>
        <end position="168"/>
    </location>
</feature>
<dbReference type="Gene3D" id="1.10.1580.10">
    <property type="match status" value="1"/>
</dbReference>
<dbReference type="FunFam" id="3.40.50.300:FF:000590">
    <property type="entry name" value="Ribosome biogenesis GTPase A"/>
    <property type="match status" value="1"/>
</dbReference>
<dbReference type="PANTHER" id="PTHR45782">
    <property type="entry name" value="MITOCHONDRIAL RIBOSOME-ASSOCIATED GTPASE 1"/>
    <property type="match status" value="1"/>
</dbReference>
<dbReference type="SUPFAM" id="SSF52540">
    <property type="entry name" value="P-loop containing nucleoside triphosphate hydrolases"/>
    <property type="match status" value="1"/>
</dbReference>
<dbReference type="InterPro" id="IPR030378">
    <property type="entry name" value="G_CP_dom"/>
</dbReference>
<dbReference type="NCBIfam" id="TIGR03596">
    <property type="entry name" value="GTPase_YlqF"/>
    <property type="match status" value="1"/>
</dbReference>
<proteinExistence type="inferred from homology"/>
<evidence type="ECO:0000256" key="3">
    <source>
        <dbReference type="ARBA" id="ARBA00023134"/>
    </source>
</evidence>
<keyword evidence="3 4" id="KW-0342">GTP-binding</keyword>
<evidence type="ECO:0000256" key="5">
    <source>
        <dbReference type="PIRSR" id="PIRSR006230-1"/>
    </source>
</evidence>
<protein>
    <recommendedName>
        <fullName evidence="1 4">Ribosome biogenesis GTPase A</fullName>
    </recommendedName>
</protein>
<dbReference type="Gene3D" id="3.40.50.300">
    <property type="entry name" value="P-loop containing nucleotide triphosphate hydrolases"/>
    <property type="match status" value="1"/>
</dbReference>
<dbReference type="EMBL" id="BFAV01000104">
    <property type="protein sequence ID" value="GBF33509.1"/>
    <property type="molecule type" value="Genomic_DNA"/>
</dbReference>
<dbReference type="InterPro" id="IPR016478">
    <property type="entry name" value="GTPase_MTG1"/>
</dbReference>